<evidence type="ECO:0000313" key="1">
    <source>
        <dbReference type="EMBL" id="QNG43431.1"/>
    </source>
</evidence>
<dbReference type="EMBL" id="CP060122">
    <property type="protein sequence ID" value="QNG43431.1"/>
    <property type="molecule type" value="Genomic_DNA"/>
</dbReference>
<evidence type="ECO:0000313" key="2">
    <source>
        <dbReference type="Proteomes" id="UP000515377"/>
    </source>
</evidence>
<protein>
    <submittedName>
        <fullName evidence="1">Uncharacterized protein</fullName>
    </submittedName>
</protein>
<gene>
    <name evidence="1" type="ORF">H3V42_15665</name>
</gene>
<accession>A0A9X7U4A0</accession>
<sequence>MAGDIIVLSDLSACFRDGEGRIRPMRMLVARDDPDAHRRHREVAGPQSYQGCLMAARYDGWRP</sequence>
<name>A0A9X7U4A0_SPHYA</name>
<dbReference type="AlphaFoldDB" id="A0A9X7U4A0"/>
<reference evidence="1 2" key="1">
    <citation type="submission" date="2020-07" db="EMBL/GenBank/DDBJ databases">
        <title>Whole genome sequence of Sphingobium yanoikuyae A3.</title>
        <authorList>
            <person name="Han S.-S."/>
        </authorList>
    </citation>
    <scope>NUCLEOTIDE SEQUENCE [LARGE SCALE GENOMIC DNA]</scope>
    <source>
        <strain evidence="1 2">A3</strain>
    </source>
</reference>
<proteinExistence type="predicted"/>
<dbReference type="Proteomes" id="UP000515377">
    <property type="component" value="Chromosome"/>
</dbReference>
<organism evidence="1 2">
    <name type="scientific">Sphingobium yanoikuyae</name>
    <name type="common">Sphingomonas yanoikuyae</name>
    <dbReference type="NCBI Taxonomy" id="13690"/>
    <lineage>
        <taxon>Bacteria</taxon>
        <taxon>Pseudomonadati</taxon>
        <taxon>Pseudomonadota</taxon>
        <taxon>Alphaproteobacteria</taxon>
        <taxon>Sphingomonadales</taxon>
        <taxon>Sphingomonadaceae</taxon>
        <taxon>Sphingobium</taxon>
    </lineage>
</organism>